<gene>
    <name evidence="1" type="ORF">SteCoe_6954</name>
</gene>
<name>A0A1R2CNW3_9CILI</name>
<comment type="caution">
    <text evidence="1">The sequence shown here is derived from an EMBL/GenBank/DDBJ whole genome shotgun (WGS) entry which is preliminary data.</text>
</comment>
<organism evidence="1 2">
    <name type="scientific">Stentor coeruleus</name>
    <dbReference type="NCBI Taxonomy" id="5963"/>
    <lineage>
        <taxon>Eukaryota</taxon>
        <taxon>Sar</taxon>
        <taxon>Alveolata</taxon>
        <taxon>Ciliophora</taxon>
        <taxon>Postciliodesmatophora</taxon>
        <taxon>Heterotrichea</taxon>
        <taxon>Heterotrichida</taxon>
        <taxon>Stentoridae</taxon>
        <taxon>Stentor</taxon>
    </lineage>
</organism>
<dbReference type="EMBL" id="MPUH01000098">
    <property type="protein sequence ID" value="OMJ90672.1"/>
    <property type="molecule type" value="Genomic_DNA"/>
</dbReference>
<dbReference type="Proteomes" id="UP000187209">
    <property type="component" value="Unassembled WGS sequence"/>
</dbReference>
<proteinExistence type="predicted"/>
<keyword evidence="2" id="KW-1185">Reference proteome</keyword>
<protein>
    <submittedName>
        <fullName evidence="1">Uncharacterized protein</fullName>
    </submittedName>
</protein>
<accession>A0A1R2CNW3</accession>
<dbReference type="AlphaFoldDB" id="A0A1R2CNW3"/>
<sequence length="163" mass="18899">MEDSVQDLRMIGEEEIDSEVTLQSLCSWVKSKKKIRTNLPEVKNKNENRSASLRNKKSCISPQKIGNLIQIRRAAASPTPLMLKISKPQNNKFIRNFYRDHSSVIYIQFNPKILLEKLNVNHRKIISIQSVIKDRSRPVSPLHTYKLIDKHFNTKSISSIFLN</sequence>
<evidence type="ECO:0000313" key="1">
    <source>
        <dbReference type="EMBL" id="OMJ90672.1"/>
    </source>
</evidence>
<evidence type="ECO:0000313" key="2">
    <source>
        <dbReference type="Proteomes" id="UP000187209"/>
    </source>
</evidence>
<reference evidence="1 2" key="1">
    <citation type="submission" date="2016-11" db="EMBL/GenBank/DDBJ databases">
        <title>The macronuclear genome of Stentor coeruleus: a giant cell with tiny introns.</title>
        <authorList>
            <person name="Slabodnick M."/>
            <person name="Ruby J.G."/>
            <person name="Reiff S.B."/>
            <person name="Swart E.C."/>
            <person name="Gosai S."/>
            <person name="Prabakaran S."/>
            <person name="Witkowska E."/>
            <person name="Larue G.E."/>
            <person name="Fisher S."/>
            <person name="Freeman R.M."/>
            <person name="Gunawardena J."/>
            <person name="Chu W."/>
            <person name="Stover N.A."/>
            <person name="Gregory B.D."/>
            <person name="Nowacki M."/>
            <person name="Derisi J."/>
            <person name="Roy S.W."/>
            <person name="Marshall W.F."/>
            <person name="Sood P."/>
        </authorList>
    </citation>
    <scope>NUCLEOTIDE SEQUENCE [LARGE SCALE GENOMIC DNA]</scope>
    <source>
        <strain evidence="1">WM001</strain>
    </source>
</reference>